<dbReference type="GO" id="GO:1904091">
    <property type="term" value="F:non-ribosomal peptide synthetase activity"/>
    <property type="evidence" value="ECO:0007669"/>
    <property type="project" value="UniProtKB-ARBA"/>
</dbReference>
<evidence type="ECO:0000256" key="2">
    <source>
        <dbReference type="ARBA" id="ARBA00022553"/>
    </source>
</evidence>
<feature type="chain" id="PRO_5042053225" description="Carrier domain-containing protein" evidence="5">
    <location>
        <begin position="20"/>
        <end position="2538"/>
    </location>
</feature>
<dbReference type="FunFam" id="3.40.50.12780:FF:000014">
    <property type="entry name" value="Nonribosomal peptide synthetase 1"/>
    <property type="match status" value="2"/>
</dbReference>
<dbReference type="InterPro" id="IPR023213">
    <property type="entry name" value="CAT-like_dom_sf"/>
</dbReference>
<dbReference type="PANTHER" id="PTHR45527">
    <property type="entry name" value="NONRIBOSOMAL PEPTIDE SYNTHETASE"/>
    <property type="match status" value="1"/>
</dbReference>
<dbReference type="CDD" id="cd19542">
    <property type="entry name" value="CT_NRPS-like"/>
    <property type="match status" value="2"/>
</dbReference>
<dbReference type="PROSITE" id="PS50075">
    <property type="entry name" value="CARRIER"/>
    <property type="match status" value="2"/>
</dbReference>
<dbReference type="SUPFAM" id="SSF47336">
    <property type="entry name" value="ACP-like"/>
    <property type="match status" value="2"/>
</dbReference>
<dbReference type="InterPro" id="IPR009081">
    <property type="entry name" value="PP-bd_ACP"/>
</dbReference>
<accession>A0AAD4GUH3</accession>
<dbReference type="SUPFAM" id="SSF56801">
    <property type="entry name" value="Acetyl-CoA synthetase-like"/>
    <property type="match status" value="2"/>
</dbReference>
<dbReference type="InterPro" id="IPR001242">
    <property type="entry name" value="Condensation_dom"/>
</dbReference>
<reference evidence="7" key="2">
    <citation type="submission" date="2020-02" db="EMBL/GenBank/DDBJ databases">
        <authorList>
            <person name="Gilchrist C.L.M."/>
            <person name="Chooi Y.-H."/>
        </authorList>
    </citation>
    <scope>NUCLEOTIDE SEQUENCE</scope>
    <source>
        <strain evidence="7">MST-FP2251</strain>
    </source>
</reference>
<dbReference type="Pfam" id="PF00550">
    <property type="entry name" value="PP-binding"/>
    <property type="match status" value="2"/>
</dbReference>
<dbReference type="GO" id="GO:0044550">
    <property type="term" value="P:secondary metabolite biosynthetic process"/>
    <property type="evidence" value="ECO:0007669"/>
    <property type="project" value="TreeGrafter"/>
</dbReference>
<evidence type="ECO:0000256" key="3">
    <source>
        <dbReference type="ARBA" id="ARBA00022598"/>
    </source>
</evidence>
<keyword evidence="5" id="KW-0732">Signal</keyword>
<dbReference type="Gene3D" id="3.30.300.30">
    <property type="match status" value="2"/>
</dbReference>
<keyword evidence="2" id="KW-0597">Phosphoprotein</keyword>
<comment type="caution">
    <text evidence="7">The sequence shown here is derived from an EMBL/GenBank/DDBJ whole genome shotgun (WGS) entry which is preliminary data.</text>
</comment>
<proteinExistence type="inferred from homology"/>
<keyword evidence="1" id="KW-0596">Phosphopantetheine</keyword>
<dbReference type="InterPro" id="IPR010071">
    <property type="entry name" value="AA_adenyl_dom"/>
</dbReference>
<dbReference type="InterPro" id="IPR036736">
    <property type="entry name" value="ACP-like_sf"/>
</dbReference>
<reference evidence="7" key="1">
    <citation type="journal article" date="2019" name="Beilstein J. Org. Chem.">
        <title>Nanangenines: drimane sesquiterpenoids as the dominant metabolite cohort of a novel Australian fungus, Aspergillus nanangensis.</title>
        <authorList>
            <person name="Lacey H.J."/>
            <person name="Gilchrist C.L.M."/>
            <person name="Crombie A."/>
            <person name="Kalaitzis J.A."/>
            <person name="Vuong D."/>
            <person name="Rutledge P.J."/>
            <person name="Turner P."/>
            <person name="Pitt J.I."/>
            <person name="Lacey E."/>
            <person name="Chooi Y.H."/>
            <person name="Piggott A.M."/>
        </authorList>
    </citation>
    <scope>NUCLEOTIDE SEQUENCE</scope>
    <source>
        <strain evidence="7">MST-FP2251</strain>
    </source>
</reference>
<feature type="signal peptide" evidence="5">
    <location>
        <begin position="1"/>
        <end position="19"/>
    </location>
</feature>
<dbReference type="CDD" id="cd05918">
    <property type="entry name" value="A_NRPS_SidN3_like"/>
    <property type="match status" value="2"/>
</dbReference>
<dbReference type="PROSITE" id="PS00455">
    <property type="entry name" value="AMP_BINDING"/>
    <property type="match status" value="2"/>
</dbReference>
<dbReference type="FunFam" id="3.30.300.30:FF:000015">
    <property type="entry name" value="Nonribosomal peptide synthase SidD"/>
    <property type="match status" value="2"/>
</dbReference>
<dbReference type="GO" id="GO:0031177">
    <property type="term" value="F:phosphopantetheine binding"/>
    <property type="evidence" value="ECO:0007669"/>
    <property type="project" value="TreeGrafter"/>
</dbReference>
<dbReference type="Gene3D" id="1.10.1200.10">
    <property type="entry name" value="ACP-like"/>
    <property type="match status" value="2"/>
</dbReference>
<dbReference type="Pfam" id="PF00501">
    <property type="entry name" value="AMP-binding"/>
    <property type="match status" value="2"/>
</dbReference>
<evidence type="ECO:0000256" key="1">
    <source>
        <dbReference type="ARBA" id="ARBA00022450"/>
    </source>
</evidence>
<evidence type="ECO:0000313" key="8">
    <source>
        <dbReference type="Proteomes" id="UP001194746"/>
    </source>
</evidence>
<gene>
    <name evidence="7" type="ORF">FE257_007168</name>
</gene>
<dbReference type="Gene3D" id="3.30.559.30">
    <property type="entry name" value="Nonribosomal peptide synthetase, condensation domain"/>
    <property type="match status" value="3"/>
</dbReference>
<dbReference type="InterPro" id="IPR020845">
    <property type="entry name" value="AMP-binding_CS"/>
</dbReference>
<evidence type="ECO:0000313" key="7">
    <source>
        <dbReference type="EMBL" id="KAF9889660.1"/>
    </source>
</evidence>
<dbReference type="InterPro" id="IPR000873">
    <property type="entry name" value="AMP-dep_synth/lig_dom"/>
</dbReference>
<dbReference type="SUPFAM" id="SSF52777">
    <property type="entry name" value="CoA-dependent acyltransferases"/>
    <property type="match status" value="6"/>
</dbReference>
<dbReference type="GO" id="GO:0016874">
    <property type="term" value="F:ligase activity"/>
    <property type="evidence" value="ECO:0007669"/>
    <property type="project" value="UniProtKB-KW"/>
</dbReference>
<evidence type="ECO:0000259" key="6">
    <source>
        <dbReference type="PROSITE" id="PS50075"/>
    </source>
</evidence>
<keyword evidence="3" id="KW-0436">Ligase</keyword>
<protein>
    <recommendedName>
        <fullName evidence="6">Carrier domain-containing protein</fullName>
    </recommendedName>
</protein>
<dbReference type="Pfam" id="PF00668">
    <property type="entry name" value="Condensation"/>
    <property type="match status" value="3"/>
</dbReference>
<dbReference type="EMBL" id="VCAU01000034">
    <property type="protein sequence ID" value="KAF9889660.1"/>
    <property type="molecule type" value="Genomic_DNA"/>
</dbReference>
<feature type="domain" description="Carrier" evidence="6">
    <location>
        <begin position="932"/>
        <end position="1008"/>
    </location>
</feature>
<dbReference type="CDD" id="cd19545">
    <property type="entry name" value="FUM14_C_NRPS-like"/>
    <property type="match status" value="1"/>
</dbReference>
<sequence length="2538" mass="280253">MHPMLRTIFVNSTIPGLLALQVILAQEVCDELSIVEDPTLRQETTQLTKAVWPSIPRLTLQRDNMGRTRMMLLINHAITDATSMGIITRDLTRLYNQGDKMDSSTLPARLPYSYYITHLKQESTCALQFWRARLANVEPCLFPKLNTESGAMDNTSRWQNLPFDLDHDSRRYHEFCAATGITLASLFKLAWGFVLSGFTASRTVCFGYMTSGRDLPLAGIEHTVGPFINALPCPLTIPSGKSILEVLHELQADFTKTLPFQQVSLAAVQHSLGLPGGSPLFNTSLTFPPQTEEEYSNQIRITEKDRFDPTENDIVVEVKIQDKEIKAWFKYWSSTVSEEQAKAIVATLKCVVSQIISSPQKKASEVQLISLEDEAVLHDRNRVLQPYKNACVHTLIDEQCAQHPDAEAIASWDGSLCYRELQELSTKIALRLRRRGIERGTYLPICLSRSYLTPVAILAVMKAGAAFCLLDVSHPLPRLQRICEMLQSPVIITSTAHRSLVENLSQREVFLVDSEITNNTADLSGAMDLDSIGDPSDALFVVFTSGSTGEPKGIIIEHRSYASNALEHAKRLGLCQTSRMLQISGYAFDAAVLEHLTVLLTGGCVCVPSESQRLNNPEDVAARMRVDTIMTTPSMARVLSPTKLPSLRTLALCGEPMGQSDIDKWTPAVRLANVYGPAECTVISTIQSSQQGKHPRNIGSPIAFSAWITMPDDPNQLLPLGAVGELLIEGPIVGRGYINSPEQTAVSFIAPPSWLRTFRGNAPPAGSRLVYRTGDLVYYDQKDGSLRYVGRRDTQIKLRGQRIELSEVEHHLRGLFSGARAVIVEMVRRGQSASLVAFILPEGVKSTGLIGDGTSVFQHPNQAFQRAVTYAIAHLQRDLPSYMVPSAFVSLSQLPLTQTGKVDRRRLARDMGDIPLDMFQELNGRAQSYKTAPSSDQERLLQQIWASTLNLPLDQIGMQDPFFSLGGDSVSAIQSVAQCRSSGLLVQAVDMMRNPAIKELAPLVKNIGVEEQAQRQMAPFALLDSRHERGAVLATVEQVCGIPPAQVEDAYPCTPLQEGLIALTAKSESAYIAEFQFDLPPETDFGRLDSAWKAAAIANPILRTRIVQPLANGRCYQVVIRDPGALDAYPGLETPDLGLNKPLVQAGVVVLENRASLILRIHHSIYDGWSLPLLLEQVQYAYDGQNLLYQSLTPFAEYVQRQNAQASKFWKSELADVTPTAFPPLPSPGYQPTPDSQLTRTVRIGMLVDSAFSLATKLYLVSGLVLSQYTGTREVTFGITRSGREASVPEIEKLTGPTNVTVPQCLSVIAHRTVRESLQHIQDYHARLVPHEQFGLQNIARCGESQAVACSFQTLLVIQPPRRKERQDGLFCLQASPTDLSAFTGYPLLLDCQLFDDAIEIRAGFDSVAISKTQVEQILFQLDHMLGQINKLEAIDMRLQDLQQIHPNDMAKLVSWNTPRNPLSEGKCVHHVILEQCRKQPNAAAVCAWDGTFTYHELDGLSYELSEYLQSCGICPEVVVPIYSEKSRWVTVAILGVIRAGGAFVLLDPSHPLDRLEGICEQTRARLIIASRDCAQSAHNLVASGIVVTLGDHTSPAWGDRGSKARRTSPVPELVTPRSLLYVVFTSGSTGQPKGAMIEHRSCYLSAMGLGRHFGMGGHSRTLQFSSHAFDISVWDHIGTLIMGGCVCIPSESGRKNNLSQVMAELQTNTAILTPSVARTLNPPNVLTVLQTLVLAGEAMTAEDVASWSGLNLINGYGPAECAGITTVQPDMATQADPRNIGYPNDDFSIWITHPDNPHELLPVGAVGEIVVEGPTIGRGYLHDIKKSAESFITSPSWLRRLRGESLPSDARLYKTGDMGQFQPDGSILFHGRRDEQVKIRGQRVELAEIEHHVSRQFNDKPEVIALVMKIGQQQTLVALVARGARGEEDQTAVFQEDPAFIQMVPSIRIGLDRILPPYMIPSTFLPLGRIPLTKSGKTDRRFLYQEVSTLIQKDLQAFEEAEKPYRAPSSRAEQTLQFIFAQTLGVDPETVSADDHFFKRGGDSITAMKLVTEAALENIIFTVADIFADPILSGLARFEQTSLPDIQSVPGSSYYPGGLCGITDLKAFASGLSNLPVPFTPSDVADILPATPFQTSCLQGTHLLYHWLQLPKSVDLDRLEAACHAVVQHHAILRTLFVPHEGQYLQVVLHDAGLSVVHLTCDADLHQFTESLCTRDSVWARTLGPPLFQIYFISHSSTNQRRLVLRLTHAQYDGTSFGLLLQDLSTAYDGKRLPQTTPLFADYLHYKKSRELTKTRQFWQEYLQGASMTRLASVESSEDQWSYSDGPSISVGREIPLPPNQEGIPVSFLCQASWAFILAQLTGERDLVFGLVSQSRNAPFPQMHQVNGPCSNILPTRITVNPDWTVGAFVRHVRDQYIRLMPHASLDLKEIQPLIPGWAPSIRFGSVFNHVNMSLLSAPRLGGVGCEQGVVSPEGAARFLRGYGKFLVRTTRQKDKLGIYLSGWEKGLQAGIIHGLLDQFVRTIDEFSQDYSRPLCI</sequence>
<feature type="domain" description="Carrier" evidence="6">
    <location>
        <begin position="2011"/>
        <end position="2084"/>
    </location>
</feature>
<dbReference type="InterPro" id="IPR042099">
    <property type="entry name" value="ANL_N_sf"/>
</dbReference>
<dbReference type="FunFam" id="3.30.559.30:FF:000003">
    <property type="entry name" value="Nonribosomal peptide synthase SidD"/>
    <property type="match status" value="1"/>
</dbReference>
<dbReference type="Gene3D" id="3.40.50.12780">
    <property type="entry name" value="N-terminal domain of ligase-like"/>
    <property type="match status" value="2"/>
</dbReference>
<evidence type="ECO:0000256" key="5">
    <source>
        <dbReference type="SAM" id="SignalP"/>
    </source>
</evidence>
<dbReference type="NCBIfam" id="TIGR01733">
    <property type="entry name" value="AA-adenyl-dom"/>
    <property type="match status" value="2"/>
</dbReference>
<dbReference type="GO" id="GO:0005737">
    <property type="term" value="C:cytoplasm"/>
    <property type="evidence" value="ECO:0007669"/>
    <property type="project" value="TreeGrafter"/>
</dbReference>
<dbReference type="Gene3D" id="3.30.559.10">
    <property type="entry name" value="Chloramphenicol acetyltransferase-like domain"/>
    <property type="match status" value="3"/>
</dbReference>
<dbReference type="FunFam" id="1.10.1200.10:FF:000005">
    <property type="entry name" value="Nonribosomal peptide synthetase 1"/>
    <property type="match status" value="1"/>
</dbReference>
<name>A0AAD4GUH3_ASPNN</name>
<dbReference type="InterPro" id="IPR045851">
    <property type="entry name" value="AMP-bd_C_sf"/>
</dbReference>
<organism evidence="7 8">
    <name type="scientific">Aspergillus nanangensis</name>
    <dbReference type="NCBI Taxonomy" id="2582783"/>
    <lineage>
        <taxon>Eukaryota</taxon>
        <taxon>Fungi</taxon>
        <taxon>Dikarya</taxon>
        <taxon>Ascomycota</taxon>
        <taxon>Pezizomycotina</taxon>
        <taxon>Eurotiomycetes</taxon>
        <taxon>Eurotiomycetidae</taxon>
        <taxon>Eurotiales</taxon>
        <taxon>Aspergillaceae</taxon>
        <taxon>Aspergillus</taxon>
        <taxon>Aspergillus subgen. Circumdati</taxon>
    </lineage>
</organism>
<dbReference type="GO" id="GO:0043041">
    <property type="term" value="P:amino acid activation for nonribosomal peptide biosynthetic process"/>
    <property type="evidence" value="ECO:0007669"/>
    <property type="project" value="TreeGrafter"/>
</dbReference>
<evidence type="ECO:0000256" key="4">
    <source>
        <dbReference type="ARBA" id="ARBA00029454"/>
    </source>
</evidence>
<dbReference type="PANTHER" id="PTHR45527:SF1">
    <property type="entry name" value="FATTY ACID SYNTHASE"/>
    <property type="match status" value="1"/>
</dbReference>
<dbReference type="Proteomes" id="UP001194746">
    <property type="component" value="Unassembled WGS sequence"/>
</dbReference>
<comment type="similarity">
    <text evidence="4">Belongs to the NRP synthetase family.</text>
</comment>
<keyword evidence="8" id="KW-1185">Reference proteome</keyword>